<keyword evidence="1" id="KW-1133">Transmembrane helix</keyword>
<comment type="caution">
    <text evidence="2">The sequence shown here is derived from an EMBL/GenBank/DDBJ whole genome shotgun (WGS) entry which is preliminary data.</text>
</comment>
<dbReference type="AlphaFoldDB" id="A0A1U7LUL4"/>
<proteinExistence type="predicted"/>
<accession>A0A1U7LUL4</accession>
<reference evidence="2 3" key="1">
    <citation type="submission" date="2016-04" db="EMBL/GenBank/DDBJ databases">
        <title>Evolutionary innovation and constraint leading to complex multicellularity in the Ascomycota.</title>
        <authorList>
            <person name="Cisse O."/>
            <person name="Nguyen A."/>
            <person name="Hewitt D.A."/>
            <person name="Jedd G."/>
            <person name="Stajich J.E."/>
        </authorList>
    </citation>
    <scope>NUCLEOTIDE SEQUENCE [LARGE SCALE GENOMIC DNA]</scope>
    <source>
        <strain evidence="2 3">DAH-3</strain>
    </source>
</reference>
<sequence length="154" mass="16822">MRCFFLLAPLARGSLVQIPDPIPTESLVIDMQYASLTAYAFPANATSFVTAGIPDNRILEATGKAAGRVQPPAIIAISVAGALLVAGASFLFFRRRKQAKEEREVDAVAVYNQFWKEKTACLAKSSSTLTQIHEFRIVEVVAGKEFEIRSMGEE</sequence>
<evidence type="ECO:0000313" key="3">
    <source>
        <dbReference type="Proteomes" id="UP000186594"/>
    </source>
</evidence>
<feature type="transmembrane region" description="Helical" evidence="1">
    <location>
        <begin position="73"/>
        <end position="93"/>
    </location>
</feature>
<evidence type="ECO:0000313" key="2">
    <source>
        <dbReference type="EMBL" id="OLL26366.1"/>
    </source>
</evidence>
<evidence type="ECO:0000256" key="1">
    <source>
        <dbReference type="SAM" id="Phobius"/>
    </source>
</evidence>
<organism evidence="2 3">
    <name type="scientific">Neolecta irregularis (strain DAH-3)</name>
    <dbReference type="NCBI Taxonomy" id="1198029"/>
    <lineage>
        <taxon>Eukaryota</taxon>
        <taxon>Fungi</taxon>
        <taxon>Dikarya</taxon>
        <taxon>Ascomycota</taxon>
        <taxon>Taphrinomycotina</taxon>
        <taxon>Neolectales</taxon>
        <taxon>Neolectaceae</taxon>
        <taxon>Neolecta</taxon>
    </lineage>
</organism>
<name>A0A1U7LUL4_NEOID</name>
<keyword evidence="1" id="KW-0472">Membrane</keyword>
<keyword evidence="3" id="KW-1185">Reference proteome</keyword>
<dbReference type="EMBL" id="LXFE01000203">
    <property type="protein sequence ID" value="OLL26366.1"/>
    <property type="molecule type" value="Genomic_DNA"/>
</dbReference>
<keyword evidence="1" id="KW-0812">Transmembrane</keyword>
<dbReference type="NCBIfam" id="TIGR01167">
    <property type="entry name" value="LPXTG_anchor"/>
    <property type="match status" value="1"/>
</dbReference>
<dbReference type="Proteomes" id="UP000186594">
    <property type="component" value="Unassembled WGS sequence"/>
</dbReference>
<protein>
    <submittedName>
        <fullName evidence="2">Uncharacterized protein</fullName>
    </submittedName>
</protein>
<gene>
    <name evidence="2" type="ORF">NEOLI_002497</name>
</gene>